<reference evidence="1 2" key="1">
    <citation type="submission" date="2020-07" db="EMBL/GenBank/DDBJ databases">
        <title>Metarhizium humberi genome.</title>
        <authorList>
            <person name="Lysoe E."/>
        </authorList>
    </citation>
    <scope>NUCLEOTIDE SEQUENCE [LARGE SCALE GENOMIC DNA]</scope>
    <source>
        <strain evidence="1 2">ESALQ1638</strain>
    </source>
</reference>
<sequence length="263" mass="27312">MNLSESTMLYLIGYNEAMAKESIASIFERKSMDFCDAVPGTKSKGLPPPPGGCVRRGGRSSADKDVAVLVVVTCTPVLSTGILDVVAIGPMVGVGVDSSPSSSLVEDVVEDAVEVVVGVIVDVIVDVIVGLGVGVADVVDDGFGLVVSLGEVGDGVSNGILEKVPGRGKLIEELARTAVDEHILPSPKSSMEQPSSGVLYAKAHSKGNDMVDIDSKFSSVKSEPDASMANSSTMHKEFASLNRLLAITGNCTGVRPYRLMLFG</sequence>
<proteinExistence type="predicted"/>
<keyword evidence="2" id="KW-1185">Reference proteome</keyword>
<evidence type="ECO:0000313" key="1">
    <source>
        <dbReference type="EMBL" id="KAH0601314.1"/>
    </source>
</evidence>
<accession>A0A9P8ML54</accession>
<dbReference type="EMBL" id="JACEFI010000001">
    <property type="protein sequence ID" value="KAH0601314.1"/>
    <property type="molecule type" value="Genomic_DNA"/>
</dbReference>
<evidence type="ECO:0000313" key="2">
    <source>
        <dbReference type="Proteomes" id="UP000764110"/>
    </source>
</evidence>
<organism evidence="1 2">
    <name type="scientific">Metarhizium humberi</name>
    <dbReference type="NCBI Taxonomy" id="2596975"/>
    <lineage>
        <taxon>Eukaryota</taxon>
        <taxon>Fungi</taxon>
        <taxon>Dikarya</taxon>
        <taxon>Ascomycota</taxon>
        <taxon>Pezizomycotina</taxon>
        <taxon>Sordariomycetes</taxon>
        <taxon>Hypocreomycetidae</taxon>
        <taxon>Hypocreales</taxon>
        <taxon>Clavicipitaceae</taxon>
        <taxon>Metarhizium</taxon>
    </lineage>
</organism>
<dbReference type="Proteomes" id="UP000764110">
    <property type="component" value="Unassembled WGS sequence"/>
</dbReference>
<protein>
    <submittedName>
        <fullName evidence="1">Uncharacterized protein</fullName>
    </submittedName>
</protein>
<name>A0A9P8ML54_9HYPO</name>
<dbReference type="AlphaFoldDB" id="A0A9P8ML54"/>
<comment type="caution">
    <text evidence="1">The sequence shown here is derived from an EMBL/GenBank/DDBJ whole genome shotgun (WGS) entry which is preliminary data.</text>
</comment>
<gene>
    <name evidence="1" type="ORF">MHUMG1_00188</name>
</gene>